<evidence type="ECO:0000256" key="1">
    <source>
        <dbReference type="ARBA" id="ARBA00001286"/>
    </source>
</evidence>
<evidence type="ECO:0000256" key="2">
    <source>
        <dbReference type="ARBA" id="ARBA00008711"/>
    </source>
</evidence>
<evidence type="ECO:0000259" key="10">
    <source>
        <dbReference type="Pfam" id="PF01035"/>
    </source>
</evidence>
<keyword evidence="5 9" id="KW-0808">Transferase</keyword>
<dbReference type="GO" id="GO:0003908">
    <property type="term" value="F:methylated-DNA-[protein]-cysteine S-methyltransferase activity"/>
    <property type="evidence" value="ECO:0007669"/>
    <property type="project" value="UniProtKB-UniRule"/>
</dbReference>
<reference evidence="12" key="2">
    <citation type="submission" date="2021-09" db="EMBL/GenBank/DDBJ databases">
        <authorList>
            <person name="Gilroy R."/>
        </authorList>
    </citation>
    <scope>NUCLEOTIDE SEQUENCE</scope>
    <source>
        <strain evidence="12">ChiGjej2B2-7701</strain>
    </source>
</reference>
<dbReference type="EC" id="2.1.1.63" evidence="9"/>
<organism evidence="12 13">
    <name type="scientific">Collinsella ihumii</name>
    <dbReference type="NCBI Taxonomy" id="1720204"/>
    <lineage>
        <taxon>Bacteria</taxon>
        <taxon>Bacillati</taxon>
        <taxon>Actinomycetota</taxon>
        <taxon>Coriobacteriia</taxon>
        <taxon>Coriobacteriales</taxon>
        <taxon>Coriobacteriaceae</taxon>
        <taxon>Collinsella</taxon>
    </lineage>
</organism>
<comment type="subcellular location">
    <subcellularLocation>
        <location evidence="9">Cytoplasm</location>
    </subcellularLocation>
</comment>
<evidence type="ECO:0000256" key="6">
    <source>
        <dbReference type="ARBA" id="ARBA00022763"/>
    </source>
</evidence>
<evidence type="ECO:0000256" key="9">
    <source>
        <dbReference type="HAMAP-Rule" id="MF_00772"/>
    </source>
</evidence>
<dbReference type="NCBIfam" id="TIGR00589">
    <property type="entry name" value="ogt"/>
    <property type="match status" value="1"/>
</dbReference>
<feature type="domain" description="Methylguanine DNA methyltransferase ribonuclease-like" evidence="11">
    <location>
        <begin position="5"/>
        <end position="77"/>
    </location>
</feature>
<evidence type="ECO:0000259" key="11">
    <source>
        <dbReference type="Pfam" id="PF02870"/>
    </source>
</evidence>
<comment type="miscellaneous">
    <text evidence="9">This enzyme catalyzes only one turnover and therefore is not strictly catalytic. According to one definition, an enzyme is a biocatalyst that acts repeatedly and over many reaction cycles.</text>
</comment>
<proteinExistence type="inferred from homology"/>
<accession>A0A921INJ8</accession>
<dbReference type="AlphaFoldDB" id="A0A921INJ8"/>
<evidence type="ECO:0000256" key="7">
    <source>
        <dbReference type="ARBA" id="ARBA00023204"/>
    </source>
</evidence>
<comment type="catalytic activity">
    <reaction evidence="8 9">
        <text>a 6-O-methyl-2'-deoxyguanosine in DNA + L-cysteinyl-[protein] = S-methyl-L-cysteinyl-[protein] + a 2'-deoxyguanosine in DNA</text>
        <dbReference type="Rhea" id="RHEA:24000"/>
        <dbReference type="Rhea" id="RHEA-COMP:10131"/>
        <dbReference type="Rhea" id="RHEA-COMP:10132"/>
        <dbReference type="Rhea" id="RHEA-COMP:11367"/>
        <dbReference type="Rhea" id="RHEA-COMP:11368"/>
        <dbReference type="ChEBI" id="CHEBI:29950"/>
        <dbReference type="ChEBI" id="CHEBI:82612"/>
        <dbReference type="ChEBI" id="CHEBI:85445"/>
        <dbReference type="ChEBI" id="CHEBI:85448"/>
        <dbReference type="EC" id="2.1.1.63"/>
    </reaction>
</comment>
<dbReference type="Pfam" id="PF01035">
    <property type="entry name" value="DNA_binding_1"/>
    <property type="match status" value="1"/>
</dbReference>
<dbReference type="Gene3D" id="1.10.10.10">
    <property type="entry name" value="Winged helix-like DNA-binding domain superfamily/Winged helix DNA-binding domain"/>
    <property type="match status" value="1"/>
</dbReference>
<comment type="catalytic activity">
    <reaction evidence="1 9">
        <text>a 4-O-methyl-thymidine in DNA + L-cysteinyl-[protein] = a thymidine in DNA + S-methyl-L-cysteinyl-[protein]</text>
        <dbReference type="Rhea" id="RHEA:53428"/>
        <dbReference type="Rhea" id="RHEA-COMP:10131"/>
        <dbReference type="Rhea" id="RHEA-COMP:10132"/>
        <dbReference type="Rhea" id="RHEA-COMP:13555"/>
        <dbReference type="Rhea" id="RHEA-COMP:13556"/>
        <dbReference type="ChEBI" id="CHEBI:29950"/>
        <dbReference type="ChEBI" id="CHEBI:82612"/>
        <dbReference type="ChEBI" id="CHEBI:137386"/>
        <dbReference type="ChEBI" id="CHEBI:137387"/>
        <dbReference type="EC" id="2.1.1.63"/>
    </reaction>
</comment>
<gene>
    <name evidence="12" type="ORF">K8U80_01020</name>
</gene>
<protein>
    <recommendedName>
        <fullName evidence="9">Methylated-DNA--protein-cysteine methyltransferase</fullName>
        <ecNumber evidence="9">2.1.1.63</ecNumber>
    </recommendedName>
    <alternativeName>
        <fullName evidence="9">6-O-methylguanine-DNA methyltransferase</fullName>
        <shortName evidence="9">MGMT</shortName>
    </alternativeName>
    <alternativeName>
        <fullName evidence="9">O-6-methylguanine-DNA-alkyltransferase</fullName>
    </alternativeName>
</protein>
<dbReference type="HAMAP" id="MF_00772">
    <property type="entry name" value="OGT"/>
    <property type="match status" value="1"/>
</dbReference>
<dbReference type="InterPro" id="IPR036631">
    <property type="entry name" value="MGMT_N_sf"/>
</dbReference>
<keyword evidence="4 9" id="KW-0489">Methyltransferase</keyword>
<dbReference type="InterPro" id="IPR014048">
    <property type="entry name" value="MethylDNA_cys_MeTrfase_DNA-bd"/>
</dbReference>
<dbReference type="InterPro" id="IPR001497">
    <property type="entry name" value="MethylDNA_cys_MeTrfase_AS"/>
</dbReference>
<dbReference type="InterPro" id="IPR008332">
    <property type="entry name" value="MethylG_MeTrfase_N"/>
</dbReference>
<dbReference type="InterPro" id="IPR023546">
    <property type="entry name" value="MGMT"/>
</dbReference>
<evidence type="ECO:0000256" key="4">
    <source>
        <dbReference type="ARBA" id="ARBA00022603"/>
    </source>
</evidence>
<keyword evidence="3 9" id="KW-0963">Cytoplasm</keyword>
<dbReference type="Gene3D" id="3.30.160.70">
    <property type="entry name" value="Methylated DNA-protein cysteine methyltransferase domain"/>
    <property type="match status" value="1"/>
</dbReference>
<evidence type="ECO:0000313" key="12">
    <source>
        <dbReference type="EMBL" id="HJG29959.1"/>
    </source>
</evidence>
<dbReference type="GO" id="GO:0005737">
    <property type="term" value="C:cytoplasm"/>
    <property type="evidence" value="ECO:0007669"/>
    <property type="project" value="UniProtKB-SubCell"/>
</dbReference>
<keyword evidence="7 9" id="KW-0234">DNA repair</keyword>
<evidence type="ECO:0000256" key="5">
    <source>
        <dbReference type="ARBA" id="ARBA00022679"/>
    </source>
</evidence>
<dbReference type="Pfam" id="PF02870">
    <property type="entry name" value="Methyltransf_1N"/>
    <property type="match status" value="1"/>
</dbReference>
<feature type="active site" description="Nucleophile; methyl group acceptor" evidence="9">
    <location>
        <position position="146"/>
    </location>
</feature>
<comment type="function">
    <text evidence="9">Involved in the cellular defense against the biological effects of O6-methylguanine (O6-MeG) and O4-methylthymine (O4-MeT) in DNA. Repairs the methylated nucleobase in DNA by stoichiometrically transferring the methyl group to a cysteine residue in the enzyme. This is a suicide reaction: the enzyme is irreversibly inactivated.</text>
</comment>
<comment type="caution">
    <text evidence="12">The sequence shown here is derived from an EMBL/GenBank/DDBJ whole genome shotgun (WGS) entry which is preliminary data.</text>
</comment>
<keyword evidence="6 9" id="KW-0227">DNA damage</keyword>
<dbReference type="SUPFAM" id="SSF53155">
    <property type="entry name" value="Methylated DNA-protein cysteine methyltransferase domain"/>
    <property type="match status" value="1"/>
</dbReference>
<comment type="similarity">
    <text evidence="2 9">Belongs to the MGMT family.</text>
</comment>
<dbReference type="SUPFAM" id="SSF46767">
    <property type="entry name" value="Methylated DNA-protein cysteine methyltransferase, C-terminal domain"/>
    <property type="match status" value="1"/>
</dbReference>
<dbReference type="PANTHER" id="PTHR10815:SF5">
    <property type="entry name" value="METHYLATED-DNA--PROTEIN-CYSTEINE METHYLTRANSFERASE"/>
    <property type="match status" value="1"/>
</dbReference>
<dbReference type="CDD" id="cd06445">
    <property type="entry name" value="ATase"/>
    <property type="match status" value="1"/>
</dbReference>
<evidence type="ECO:0000256" key="8">
    <source>
        <dbReference type="ARBA" id="ARBA00049348"/>
    </source>
</evidence>
<dbReference type="EMBL" id="DYVF01000007">
    <property type="protein sequence ID" value="HJG29959.1"/>
    <property type="molecule type" value="Genomic_DNA"/>
</dbReference>
<sequence length="179" mass="19410">MSMQKRTYDSPLGPLLLAADELGLAGVWFEGQKHCGEFGSTRRRLGEDGGGDPAASREACRALDGACFWLDRYFAKEVPDEAPRLHLMGSDFQRRVWGLLAEIPYGQTTTYGRLAQELGRRYGMRTSARAVGGAVGRNPVSIIVPCHRVVGADGSITGYAGGLDRKRALLELEGVRATP</sequence>
<dbReference type="InterPro" id="IPR036388">
    <property type="entry name" value="WH-like_DNA-bd_sf"/>
</dbReference>
<feature type="domain" description="Methylated-DNA-[protein]-cysteine S-methyltransferase DNA binding" evidence="10">
    <location>
        <begin position="91"/>
        <end position="175"/>
    </location>
</feature>
<dbReference type="InterPro" id="IPR036217">
    <property type="entry name" value="MethylDNA_cys_MeTrfase_DNAb"/>
</dbReference>
<dbReference type="Proteomes" id="UP000746751">
    <property type="component" value="Unassembled WGS sequence"/>
</dbReference>
<dbReference type="GO" id="GO:0006307">
    <property type="term" value="P:DNA alkylation repair"/>
    <property type="evidence" value="ECO:0007669"/>
    <property type="project" value="UniProtKB-UniRule"/>
</dbReference>
<dbReference type="PROSITE" id="PS00374">
    <property type="entry name" value="MGMT"/>
    <property type="match status" value="1"/>
</dbReference>
<evidence type="ECO:0000313" key="13">
    <source>
        <dbReference type="Proteomes" id="UP000746751"/>
    </source>
</evidence>
<dbReference type="GO" id="GO:0032259">
    <property type="term" value="P:methylation"/>
    <property type="evidence" value="ECO:0007669"/>
    <property type="project" value="UniProtKB-KW"/>
</dbReference>
<evidence type="ECO:0000256" key="3">
    <source>
        <dbReference type="ARBA" id="ARBA00022490"/>
    </source>
</evidence>
<name>A0A921INJ8_9ACTN</name>
<reference evidence="12" key="1">
    <citation type="journal article" date="2021" name="PeerJ">
        <title>Extensive microbial diversity within the chicken gut microbiome revealed by metagenomics and culture.</title>
        <authorList>
            <person name="Gilroy R."/>
            <person name="Ravi A."/>
            <person name="Getino M."/>
            <person name="Pursley I."/>
            <person name="Horton D.L."/>
            <person name="Alikhan N.F."/>
            <person name="Baker D."/>
            <person name="Gharbi K."/>
            <person name="Hall N."/>
            <person name="Watson M."/>
            <person name="Adriaenssens E.M."/>
            <person name="Foster-Nyarko E."/>
            <person name="Jarju S."/>
            <person name="Secka A."/>
            <person name="Antonio M."/>
            <person name="Oren A."/>
            <person name="Chaudhuri R.R."/>
            <person name="La Ragione R."/>
            <person name="Hildebrand F."/>
            <person name="Pallen M.J."/>
        </authorList>
    </citation>
    <scope>NUCLEOTIDE SEQUENCE</scope>
    <source>
        <strain evidence="12">ChiGjej2B2-7701</strain>
    </source>
</reference>
<dbReference type="PANTHER" id="PTHR10815">
    <property type="entry name" value="METHYLATED-DNA--PROTEIN-CYSTEINE METHYLTRANSFERASE"/>
    <property type="match status" value="1"/>
</dbReference>
<dbReference type="FunFam" id="1.10.10.10:FF:000214">
    <property type="entry name" value="Methylated-DNA--protein-cysteine methyltransferase"/>
    <property type="match status" value="1"/>
</dbReference>